<sequence length="250" mass="28955">MLGLELLVIKEINSMGVSVCLKPCLAEVITPTLASEIRNFQNSLLEKYFSSPWEGYFYVIWYSHRGHGNRGRGLDFNYILNSILNNRETAFESYIKDLFDLLFFNYIGLGLPVINCSIVDRSITGISQEFFLLNQINFIKRPPQYALEEKIHAVDLQEVANRHLVFPEYIYQNNAFYKFSYFNLKEMRSLIGKTDTLSLDEESVEKVRLVFDDLKNETISTIYNIASTNLKLLQRIAKMQTTNPQKCVVS</sequence>
<dbReference type="Proteomes" id="UP000054742">
    <property type="component" value="Unassembled WGS sequence"/>
</dbReference>
<keyword evidence="2" id="KW-1185">Reference proteome</keyword>
<reference evidence="1 2" key="1">
    <citation type="submission" date="2015-11" db="EMBL/GenBank/DDBJ databases">
        <title>Genomic analysis of 38 Legionella species identifies large and diverse effector repertoires.</title>
        <authorList>
            <person name="Burstein D."/>
            <person name="Amaro F."/>
            <person name="Zusman T."/>
            <person name="Lifshitz Z."/>
            <person name="Cohen O."/>
            <person name="Gilbert J.A."/>
            <person name="Pupko T."/>
            <person name="Shuman H.A."/>
            <person name="Segal G."/>
        </authorList>
    </citation>
    <scope>NUCLEOTIDE SEQUENCE [LARGE SCALE GENOMIC DNA]</scope>
    <source>
        <strain evidence="1 2">ATCC 43878</strain>
    </source>
</reference>
<evidence type="ECO:0000313" key="1">
    <source>
        <dbReference type="EMBL" id="KTC84225.1"/>
    </source>
</evidence>
<proteinExistence type="predicted"/>
<organism evidence="1 2">
    <name type="scientific">Legionella brunensis</name>
    <dbReference type="NCBI Taxonomy" id="29422"/>
    <lineage>
        <taxon>Bacteria</taxon>
        <taxon>Pseudomonadati</taxon>
        <taxon>Pseudomonadota</taxon>
        <taxon>Gammaproteobacteria</taxon>
        <taxon>Legionellales</taxon>
        <taxon>Legionellaceae</taxon>
        <taxon>Legionella</taxon>
    </lineage>
</organism>
<evidence type="ECO:0000313" key="2">
    <source>
        <dbReference type="Proteomes" id="UP000054742"/>
    </source>
</evidence>
<dbReference type="AlphaFoldDB" id="A0A0W0SLT0"/>
<gene>
    <name evidence="1" type="ORF">Lbru_1586</name>
</gene>
<dbReference type="RefSeq" id="WP_058441650.1">
    <property type="nucleotide sequence ID" value="NZ_CAAAHU010000003.1"/>
</dbReference>
<accession>A0A0W0SLT0</accession>
<name>A0A0W0SLT0_9GAMM</name>
<dbReference type="OrthoDB" id="5636353at2"/>
<comment type="caution">
    <text evidence="1">The sequence shown here is derived from an EMBL/GenBank/DDBJ whole genome shotgun (WGS) entry which is preliminary data.</text>
</comment>
<dbReference type="EMBL" id="LNXV01000011">
    <property type="protein sequence ID" value="KTC84225.1"/>
    <property type="molecule type" value="Genomic_DNA"/>
</dbReference>
<dbReference type="PATRIC" id="fig|29422.6.peg.1678"/>
<protein>
    <submittedName>
        <fullName evidence="1">Uncharacterized protein</fullName>
    </submittedName>
</protein>